<gene>
    <name evidence="1" type="ORF">E1263_11735</name>
</gene>
<comment type="caution">
    <text evidence="1">The sequence shown here is derived from an EMBL/GenBank/DDBJ whole genome shotgun (WGS) entry which is preliminary data.</text>
</comment>
<dbReference type="OrthoDB" id="3828613at2"/>
<reference evidence="1 2" key="1">
    <citation type="submission" date="2019-03" db="EMBL/GenBank/DDBJ databases">
        <title>Draft genome sequences of novel Actinobacteria.</title>
        <authorList>
            <person name="Sahin N."/>
            <person name="Ay H."/>
            <person name="Saygin H."/>
        </authorList>
    </citation>
    <scope>NUCLEOTIDE SEQUENCE [LARGE SCALE GENOMIC DNA]</scope>
    <source>
        <strain evidence="1 2">JCM 13523</strain>
    </source>
</reference>
<dbReference type="RefSeq" id="WP_132167272.1">
    <property type="nucleotide sequence ID" value="NZ_SMKX01000026.1"/>
</dbReference>
<dbReference type="Proteomes" id="UP000295124">
    <property type="component" value="Unassembled WGS sequence"/>
</dbReference>
<evidence type="ECO:0008006" key="3">
    <source>
        <dbReference type="Google" id="ProtNLM"/>
    </source>
</evidence>
<proteinExistence type="predicted"/>
<evidence type="ECO:0000313" key="2">
    <source>
        <dbReference type="Proteomes" id="UP000295124"/>
    </source>
</evidence>
<accession>A0A4R4ZNS3</accession>
<dbReference type="AlphaFoldDB" id="A0A4R4ZNS3"/>
<sequence>MTILEHEMSGQVADPGVRLERAGARVRIVVTTQLTEEVSAAVRELLVDACDRRTRCVVIALEAGLGPVGHEVLPHVLDVAERRCWSASCHLEVTASDPEVLELLASLGF</sequence>
<organism evidence="1 2">
    <name type="scientific">Kribbella antibiotica</name>
    <dbReference type="NCBI Taxonomy" id="190195"/>
    <lineage>
        <taxon>Bacteria</taxon>
        <taxon>Bacillati</taxon>
        <taxon>Actinomycetota</taxon>
        <taxon>Actinomycetes</taxon>
        <taxon>Propionibacteriales</taxon>
        <taxon>Kribbellaceae</taxon>
        <taxon>Kribbella</taxon>
    </lineage>
</organism>
<protein>
    <recommendedName>
        <fullName evidence="3">STAS domain-containing protein</fullName>
    </recommendedName>
</protein>
<keyword evidence="2" id="KW-1185">Reference proteome</keyword>
<name>A0A4R4ZNS3_9ACTN</name>
<evidence type="ECO:0000313" key="1">
    <source>
        <dbReference type="EMBL" id="TDD60285.1"/>
    </source>
</evidence>
<dbReference type="EMBL" id="SMKX01000026">
    <property type="protein sequence ID" value="TDD60285.1"/>
    <property type="molecule type" value="Genomic_DNA"/>
</dbReference>